<dbReference type="GO" id="GO:0005737">
    <property type="term" value="C:cytoplasm"/>
    <property type="evidence" value="ECO:0007669"/>
    <property type="project" value="UniProtKB-SubCell"/>
</dbReference>
<dbReference type="EC" id="2.1.1.177" evidence="5"/>
<keyword evidence="5" id="KW-0698">rRNA processing</keyword>
<dbReference type="OrthoDB" id="9806643at2"/>
<name>F7ZDZ6_ROSLO</name>
<feature type="binding site" evidence="5">
    <location>
        <position position="104"/>
    </location>
    <ligand>
        <name>S-adenosyl-L-methionine</name>
        <dbReference type="ChEBI" id="CHEBI:59789"/>
    </ligand>
</feature>
<dbReference type="HOGENOM" id="CLU_100552_1_1_5"/>
<reference evidence="6 7" key="1">
    <citation type="journal article" date="2011" name="BMC Genomics">
        <title>Comparative genome analysis and genome-guided physiological analysis of Roseobacter litoralis.</title>
        <authorList>
            <person name="Kalhoefer D."/>
            <person name="Thole S."/>
            <person name="Voget S."/>
            <person name="Lehmann R."/>
            <person name="Liesegang H."/>
            <person name="Wollher A."/>
            <person name="Daniel R."/>
            <person name="Simon M."/>
            <person name="Brinkhoff T."/>
        </authorList>
    </citation>
    <scope>NUCLEOTIDE SEQUENCE [LARGE SCALE GENOMIC DNA]</scope>
    <source>
        <strain evidence="7">ATCC 49566 / DSM 6996 / JCM 21268 / NBRC 15278 / OCh 149</strain>
    </source>
</reference>
<keyword evidence="5" id="KW-0963">Cytoplasm</keyword>
<evidence type="ECO:0000313" key="7">
    <source>
        <dbReference type="Proteomes" id="UP000001353"/>
    </source>
</evidence>
<proteinExistence type="inferred from homology"/>
<keyword evidence="2 5" id="KW-0808">Transferase</keyword>
<dbReference type="RefSeq" id="WP_013960059.1">
    <property type="nucleotide sequence ID" value="NC_015730.1"/>
</dbReference>
<dbReference type="Proteomes" id="UP000001353">
    <property type="component" value="Chromosome"/>
</dbReference>
<dbReference type="STRING" id="391595.RLO149_c000830"/>
<dbReference type="PANTHER" id="PTHR33603:SF1">
    <property type="entry name" value="RIBOSOMAL RNA LARGE SUBUNIT METHYLTRANSFERASE H"/>
    <property type="match status" value="1"/>
</dbReference>
<gene>
    <name evidence="5" type="primary">rlmH</name>
    <name evidence="6" type="ordered locus">RLO149_c000830</name>
</gene>
<evidence type="ECO:0000256" key="2">
    <source>
        <dbReference type="ARBA" id="ARBA00022679"/>
    </source>
</evidence>
<comment type="subcellular location">
    <subcellularLocation>
        <location evidence="5">Cytoplasm</location>
    </subcellularLocation>
</comment>
<dbReference type="GO" id="GO:0070038">
    <property type="term" value="F:rRNA (pseudouridine-N3-)-methyltransferase activity"/>
    <property type="evidence" value="ECO:0007669"/>
    <property type="project" value="UniProtKB-UniRule"/>
</dbReference>
<feature type="binding site" evidence="5">
    <location>
        <position position="72"/>
    </location>
    <ligand>
        <name>S-adenosyl-L-methionine</name>
        <dbReference type="ChEBI" id="CHEBI:59789"/>
    </ligand>
</feature>
<comment type="catalytic activity">
    <reaction evidence="5">
        <text>pseudouridine(1915) in 23S rRNA + S-adenosyl-L-methionine = N(3)-methylpseudouridine(1915) in 23S rRNA + S-adenosyl-L-homocysteine + H(+)</text>
        <dbReference type="Rhea" id="RHEA:42752"/>
        <dbReference type="Rhea" id="RHEA-COMP:10221"/>
        <dbReference type="Rhea" id="RHEA-COMP:10222"/>
        <dbReference type="ChEBI" id="CHEBI:15378"/>
        <dbReference type="ChEBI" id="CHEBI:57856"/>
        <dbReference type="ChEBI" id="CHEBI:59789"/>
        <dbReference type="ChEBI" id="CHEBI:65314"/>
        <dbReference type="ChEBI" id="CHEBI:74486"/>
        <dbReference type="EC" id="2.1.1.177"/>
    </reaction>
</comment>
<dbReference type="eggNOG" id="COG1576">
    <property type="taxonomic scope" value="Bacteria"/>
</dbReference>
<keyword evidence="1 5" id="KW-0489">Methyltransferase</keyword>
<dbReference type="Pfam" id="PF02590">
    <property type="entry name" value="SPOUT_MTase"/>
    <property type="match status" value="1"/>
</dbReference>
<evidence type="ECO:0000256" key="1">
    <source>
        <dbReference type="ARBA" id="ARBA00022603"/>
    </source>
</evidence>
<dbReference type="KEGG" id="rli:RLO149_c000830"/>
<accession>F7ZDZ6</accession>
<dbReference type="PANTHER" id="PTHR33603">
    <property type="entry name" value="METHYLTRANSFERASE"/>
    <property type="match status" value="1"/>
</dbReference>
<dbReference type="InterPro" id="IPR029026">
    <property type="entry name" value="tRNA_m1G_MTases_N"/>
</dbReference>
<dbReference type="CDD" id="cd18081">
    <property type="entry name" value="RlmH-like"/>
    <property type="match status" value="1"/>
</dbReference>
<dbReference type="HAMAP" id="MF_00658">
    <property type="entry name" value="23SrRNA_methyltr_H"/>
    <property type="match status" value="1"/>
</dbReference>
<comment type="similarity">
    <text evidence="4 5">Belongs to the RNA methyltransferase RlmH family.</text>
</comment>
<keyword evidence="3 5" id="KW-0949">S-adenosyl-L-methionine</keyword>
<dbReference type="PIRSF" id="PIRSF004505">
    <property type="entry name" value="MT_bac"/>
    <property type="match status" value="1"/>
</dbReference>
<comment type="subunit">
    <text evidence="5">Homodimer.</text>
</comment>
<dbReference type="InterPro" id="IPR003742">
    <property type="entry name" value="RlmH-like"/>
</dbReference>
<comment type="function">
    <text evidence="5">Specifically methylates the pseudouridine at position 1915 (m3Psi1915) in 23S rRNA.</text>
</comment>
<evidence type="ECO:0000313" key="6">
    <source>
        <dbReference type="EMBL" id="AEI92115.1"/>
    </source>
</evidence>
<evidence type="ECO:0000256" key="3">
    <source>
        <dbReference type="ARBA" id="ARBA00022691"/>
    </source>
</evidence>
<dbReference type="SUPFAM" id="SSF75217">
    <property type="entry name" value="alpha/beta knot"/>
    <property type="match status" value="1"/>
</dbReference>
<dbReference type="NCBIfam" id="NF000988">
    <property type="entry name" value="PRK00103.2-2"/>
    <property type="match status" value="1"/>
</dbReference>
<keyword evidence="7" id="KW-1185">Reference proteome</keyword>
<feature type="binding site" evidence="5">
    <location>
        <begin position="123"/>
        <end position="128"/>
    </location>
    <ligand>
        <name>S-adenosyl-L-methionine</name>
        <dbReference type="ChEBI" id="CHEBI:59789"/>
    </ligand>
</feature>
<dbReference type="AlphaFoldDB" id="F7ZDZ6"/>
<organism evidence="6 7">
    <name type="scientific">Roseobacter litoralis (strain ATCC 49566 / DSM 6996 / JCM 21268 / NBRC 15278 / OCh 149)</name>
    <dbReference type="NCBI Taxonomy" id="391595"/>
    <lineage>
        <taxon>Bacteria</taxon>
        <taxon>Pseudomonadati</taxon>
        <taxon>Pseudomonadota</taxon>
        <taxon>Alphaproteobacteria</taxon>
        <taxon>Rhodobacterales</taxon>
        <taxon>Roseobacteraceae</taxon>
        <taxon>Roseobacter</taxon>
    </lineage>
</organism>
<dbReference type="InterPro" id="IPR029028">
    <property type="entry name" value="Alpha/beta_knot_MTases"/>
</dbReference>
<protein>
    <recommendedName>
        <fullName evidence="5">Ribosomal RNA large subunit methyltransferase H</fullName>
        <ecNumber evidence="5">2.1.1.177</ecNumber>
    </recommendedName>
    <alternativeName>
        <fullName evidence="5">23S rRNA (pseudouridine1915-N3)-methyltransferase</fullName>
    </alternativeName>
    <alternativeName>
        <fullName evidence="5">23S rRNA m3Psi1915 methyltransferase</fullName>
    </alternativeName>
    <alternativeName>
        <fullName evidence="5">rRNA (pseudouridine-N3-)-methyltransferase RlmH</fullName>
    </alternativeName>
</protein>
<sequence length="156" mass="16974">MRIHIIAVGRLRAGPEKDLIDDYLTRFARSGRPLGLGPARIVEVEDRKNGGMSNEAVLLRRALPDGALIAVLDERGRVESSPDFAGRLGGWRDQGRGDLAFVIGGADGIDPALRAEADFALSFGKMVWPHMLVRVMLAEQLYRAASILAGAPYHRS</sequence>
<dbReference type="Gene3D" id="3.40.1280.10">
    <property type="match status" value="1"/>
</dbReference>
<dbReference type="EMBL" id="CP002623">
    <property type="protein sequence ID" value="AEI92115.1"/>
    <property type="molecule type" value="Genomic_DNA"/>
</dbReference>
<dbReference type="NCBIfam" id="NF000989">
    <property type="entry name" value="PRK00103.2-3"/>
    <property type="match status" value="1"/>
</dbReference>
<evidence type="ECO:0000256" key="4">
    <source>
        <dbReference type="ARBA" id="ARBA00038303"/>
    </source>
</evidence>
<evidence type="ECO:0000256" key="5">
    <source>
        <dbReference type="HAMAP-Rule" id="MF_00658"/>
    </source>
</evidence>